<keyword evidence="1" id="KW-0812">Transmembrane</keyword>
<comment type="caution">
    <text evidence="2">The sequence shown here is derived from an EMBL/GenBank/DDBJ whole genome shotgun (WGS) entry which is preliminary data.</text>
</comment>
<dbReference type="Proteomes" id="UP000321691">
    <property type="component" value="Unassembled WGS sequence"/>
</dbReference>
<dbReference type="EMBL" id="BJZI01000041">
    <property type="protein sequence ID" value="GEO67685.1"/>
    <property type="molecule type" value="Genomic_DNA"/>
</dbReference>
<feature type="transmembrane region" description="Helical" evidence="1">
    <location>
        <begin position="115"/>
        <end position="138"/>
    </location>
</feature>
<keyword evidence="1" id="KW-1133">Transmembrane helix</keyword>
<keyword evidence="3" id="KW-1185">Reference proteome</keyword>
<evidence type="ECO:0000313" key="2">
    <source>
        <dbReference type="EMBL" id="GEO67685.1"/>
    </source>
</evidence>
<organism evidence="2 3">
    <name type="scientific">Levilactobacillus spicheri</name>
    <dbReference type="NCBI Taxonomy" id="216463"/>
    <lineage>
        <taxon>Bacteria</taxon>
        <taxon>Bacillati</taxon>
        <taxon>Bacillota</taxon>
        <taxon>Bacilli</taxon>
        <taxon>Lactobacillales</taxon>
        <taxon>Lactobacillaceae</taxon>
        <taxon>Levilactobacillus</taxon>
    </lineage>
</organism>
<evidence type="ECO:0000256" key="1">
    <source>
        <dbReference type="SAM" id="Phobius"/>
    </source>
</evidence>
<gene>
    <name evidence="2" type="ORF">LSP04_21040</name>
</gene>
<protein>
    <recommendedName>
        <fullName evidence="4">DUF3169 domain-containing protein</fullName>
    </recommendedName>
</protein>
<reference evidence="2 3" key="1">
    <citation type="submission" date="2019-07" db="EMBL/GenBank/DDBJ databases">
        <title>Whole genome shotgun sequence of Lactobacillus spicheri NBRC 107155.</title>
        <authorList>
            <person name="Hosoyama A."/>
            <person name="Uohara A."/>
            <person name="Ohji S."/>
            <person name="Ichikawa N."/>
        </authorList>
    </citation>
    <scope>NUCLEOTIDE SEQUENCE [LARGE SCALE GENOMIC DNA]</scope>
    <source>
        <strain evidence="2 3">NBRC 107155</strain>
    </source>
</reference>
<dbReference type="RefSeq" id="WP_147007774.1">
    <property type="nucleotide sequence ID" value="NZ_BJZI01000041.1"/>
</dbReference>
<accession>A0ABQ0WSF6</accession>
<evidence type="ECO:0000313" key="3">
    <source>
        <dbReference type="Proteomes" id="UP000321691"/>
    </source>
</evidence>
<feature type="transmembrane region" description="Helical" evidence="1">
    <location>
        <begin position="38"/>
        <end position="56"/>
    </location>
</feature>
<name>A0ABQ0WSF6_9LACO</name>
<proteinExistence type="predicted"/>
<feature type="transmembrane region" description="Helical" evidence="1">
    <location>
        <begin position="86"/>
        <end position="109"/>
    </location>
</feature>
<keyword evidence="1" id="KW-0472">Membrane</keyword>
<evidence type="ECO:0008006" key="4">
    <source>
        <dbReference type="Google" id="ProtNLM"/>
    </source>
</evidence>
<sequence>MSRAKRIVRMTFWMNNVALVALGVLVLGRLWALPITGTLVAMLLLVTSYWILAWTLNQRYHVKQRQSGMWYTDDERERAIALKVHSACLTGMTNGVWGLIALGSILFLVRFETQTLLLTLLAVAYLIAAGANVQYYYLWWRYDQA</sequence>
<feature type="transmembrane region" description="Helical" evidence="1">
    <location>
        <begin position="12"/>
        <end position="32"/>
    </location>
</feature>